<dbReference type="SUPFAM" id="SSF81698">
    <property type="entry name" value="FF domain"/>
    <property type="match status" value="4"/>
</dbReference>
<reference evidence="13" key="2">
    <citation type="submission" date="2023-05" db="EMBL/GenBank/DDBJ databases">
        <authorList>
            <person name="Schelkunov M.I."/>
        </authorList>
    </citation>
    <scope>NUCLEOTIDE SEQUENCE</scope>
    <source>
        <strain evidence="13">Hsosn_3</strain>
        <tissue evidence="13">Leaf</tissue>
    </source>
</reference>
<evidence type="ECO:0000256" key="6">
    <source>
        <dbReference type="ARBA" id="ARBA00056384"/>
    </source>
</evidence>
<dbReference type="PANTHER" id="PTHR11864">
    <property type="entry name" value="PRE-MRNA-PROCESSING PROTEIN PRP40"/>
    <property type="match status" value="1"/>
</dbReference>
<dbReference type="Pfam" id="PF01846">
    <property type="entry name" value="FF"/>
    <property type="match status" value="4"/>
</dbReference>
<dbReference type="SMART" id="SM00441">
    <property type="entry name" value="FF"/>
    <property type="match status" value="4"/>
</dbReference>
<dbReference type="Pfam" id="PF00397">
    <property type="entry name" value="WW"/>
    <property type="match status" value="2"/>
</dbReference>
<feature type="domain" description="FF" evidence="12">
    <location>
        <begin position="580"/>
        <end position="634"/>
    </location>
</feature>
<proteinExistence type="inferred from homology"/>
<dbReference type="GO" id="GO:0071004">
    <property type="term" value="C:U2-type prespliceosome"/>
    <property type="evidence" value="ECO:0007669"/>
    <property type="project" value="TreeGrafter"/>
</dbReference>
<feature type="region of interest" description="Disordered" evidence="10">
    <location>
        <begin position="843"/>
        <end position="1002"/>
    </location>
</feature>
<evidence type="ECO:0000256" key="3">
    <source>
        <dbReference type="ARBA" id="ARBA00022737"/>
    </source>
</evidence>
<feature type="domain" description="FF" evidence="12">
    <location>
        <begin position="512"/>
        <end position="567"/>
    </location>
</feature>
<feature type="compositionally biased region" description="Basic and acidic residues" evidence="10">
    <location>
        <begin position="843"/>
        <end position="912"/>
    </location>
</feature>
<comment type="subcellular location">
    <subcellularLocation>
        <location evidence="1">Nucleus</location>
    </subcellularLocation>
</comment>
<evidence type="ECO:0000313" key="14">
    <source>
        <dbReference type="Proteomes" id="UP001237642"/>
    </source>
</evidence>
<dbReference type="AlphaFoldDB" id="A0AAD8N567"/>
<keyword evidence="5" id="KW-0539">Nucleus</keyword>
<sequence>MANNSQFNGMQPIRPHTAAPQGPPQISLPPMSMQFRPTVPPQQPPPYIPVPSQQFLPVGGTNIGVPSVAQPVQFPQPIMQQSRPGQGGHMMPLPLPLPIPLPDAQPNRPVISVSPQSQQKAQTSNGYMPGLAGPRMPISSTYSISVPSTGQPQMNGHTTGQYQPVLQTSVPCYPAGGQPWLSGSHNIQPVAPVLQSVEQLSHSAEVPATAGNHSSAENTPSDWFEHTRKGRRFYYNKRTRVSTWEKPLELMTGTERADASTEWREITSPDGYKYYYNRVTKKSTWTMPDEVKLARDKMEKESTYRTQVYDPASVSDLEASSPIDNTHEVVSSPVLVAPVVPVTSLSVCRESSTTNATGVQTPLDVGPTLDTKSGSSEVPLAMANIDTTTMSNSDEISAGVLTSASGVSVGDVEELKNGTSTESKTSITAVEERTIDQEPVVYENKLEGKKAFIELLETANIGLDLTWDQAMRVIINDTRYAALKTLVERKQAFNEFLEQKKKQEAEERRAKQKKVGEDFRKMLEESQELTSSTRWSKAITIFEEDERFKAVERAKDRENLYEDYLLELANKERAKALEEQKRNRMEYIEYLRSCDFIKASSQWRKVQDRLEADERCSRLEKIDRLEIFQEYLRDLEKEEEEQIKLRMEEARKAERRNRDEFRKLMDDHIAEGVLGVKTHWRDYCMKVKELPAYLAVSSNTSGATPKDLFEDVAEELEKKYLDDKARIKDAVKLGKVNLKSTWTIENLKDAVLETIGSHVVSDANWKLVFDELQEKVKEREEKEAKRRKRLADDFYVFLCSLKEVNASSRWEDCSSAFEDRFKREESFLRDTFENYVSELKEKAKEKERKRKEEKDRKDKEIKDREKRKAKERRDKDRGKGKDRDKYDGSDSENADREGSHSLEENRRSGRDRDRKHRKRHSNSADDLSFDEKDRDRSKSSYRHSSKKSKQIEQHPAEYDSRHKRHKREHYSGSHWSGDYNEQREREIGEDGEVWSSGASGIL</sequence>
<dbReference type="Pfam" id="PF25432">
    <property type="entry name" value="FF_PRPF40A"/>
    <property type="match status" value="1"/>
</dbReference>
<dbReference type="InterPro" id="IPR039726">
    <property type="entry name" value="Prp40-like"/>
</dbReference>
<evidence type="ECO:0000256" key="5">
    <source>
        <dbReference type="ARBA" id="ARBA00023242"/>
    </source>
</evidence>
<dbReference type="PANTHER" id="PTHR11864:SF0">
    <property type="entry name" value="PRP40 PRE-MRNA PROCESSING FACTOR 40 HOMOLOG A (YEAST)"/>
    <property type="match status" value="1"/>
</dbReference>
<feature type="region of interest" description="Disordered" evidence="10">
    <location>
        <begin position="1"/>
        <end position="36"/>
    </location>
</feature>
<name>A0AAD8N567_9APIA</name>
<organism evidence="13 14">
    <name type="scientific">Heracleum sosnowskyi</name>
    <dbReference type="NCBI Taxonomy" id="360622"/>
    <lineage>
        <taxon>Eukaryota</taxon>
        <taxon>Viridiplantae</taxon>
        <taxon>Streptophyta</taxon>
        <taxon>Embryophyta</taxon>
        <taxon>Tracheophyta</taxon>
        <taxon>Spermatophyta</taxon>
        <taxon>Magnoliopsida</taxon>
        <taxon>eudicotyledons</taxon>
        <taxon>Gunneridae</taxon>
        <taxon>Pentapetalae</taxon>
        <taxon>asterids</taxon>
        <taxon>campanulids</taxon>
        <taxon>Apiales</taxon>
        <taxon>Apiaceae</taxon>
        <taxon>Apioideae</taxon>
        <taxon>apioid superclade</taxon>
        <taxon>Tordylieae</taxon>
        <taxon>Tordyliinae</taxon>
        <taxon>Heracleum</taxon>
    </lineage>
</organism>
<dbReference type="FunFam" id="1.10.10.440:FF:000013">
    <property type="entry name" value="pre-mRNA-processing protein 40A isoform X1"/>
    <property type="match status" value="1"/>
</dbReference>
<evidence type="ECO:0000259" key="12">
    <source>
        <dbReference type="PROSITE" id="PS51676"/>
    </source>
</evidence>
<evidence type="ECO:0000256" key="4">
    <source>
        <dbReference type="ARBA" id="ARBA00023187"/>
    </source>
</evidence>
<dbReference type="PROSITE" id="PS50020">
    <property type="entry name" value="WW_DOMAIN_2"/>
    <property type="match status" value="2"/>
</dbReference>
<keyword evidence="3" id="KW-0677">Repeat</keyword>
<dbReference type="Proteomes" id="UP001237642">
    <property type="component" value="Unassembled WGS sequence"/>
</dbReference>
<dbReference type="CDD" id="cd00201">
    <property type="entry name" value="WW"/>
    <property type="match status" value="2"/>
</dbReference>
<evidence type="ECO:0000259" key="11">
    <source>
        <dbReference type="PROSITE" id="PS50020"/>
    </source>
</evidence>
<dbReference type="PROSITE" id="PS51676">
    <property type="entry name" value="FF"/>
    <property type="match status" value="4"/>
</dbReference>
<evidence type="ECO:0000256" key="10">
    <source>
        <dbReference type="SAM" id="MobiDB-lite"/>
    </source>
</evidence>
<feature type="domain" description="WW" evidence="11">
    <location>
        <begin position="257"/>
        <end position="290"/>
    </location>
</feature>
<feature type="domain" description="WW" evidence="11">
    <location>
        <begin position="217"/>
        <end position="249"/>
    </location>
</feature>
<comment type="function">
    <text evidence="6">Binds the phosphorylated C-terminal domain (CTD) of the largest subunit of RNA polymerase II and functions as a scaffold for RNA processing machineries. May be involved in pre-mRNA splicing.</text>
</comment>
<feature type="domain" description="FF" evidence="12">
    <location>
        <begin position="652"/>
        <end position="715"/>
    </location>
</feature>
<evidence type="ECO:0000256" key="8">
    <source>
        <dbReference type="ARBA" id="ARBA00064817"/>
    </source>
</evidence>
<accession>A0AAD8N567</accession>
<comment type="subunit">
    <text evidence="8">Interacts (via the WW domains) with the phosphorylated C-terminal domain of NRPB1 (via CTD domain).</text>
</comment>
<dbReference type="SMART" id="SM00456">
    <property type="entry name" value="WW"/>
    <property type="match status" value="2"/>
</dbReference>
<dbReference type="FunFam" id="1.10.10.440:FF:000024">
    <property type="entry name" value="Pre-mRNA-processing protein 40A"/>
    <property type="match status" value="1"/>
</dbReference>
<dbReference type="PROSITE" id="PS01159">
    <property type="entry name" value="WW_DOMAIN_1"/>
    <property type="match status" value="2"/>
</dbReference>
<dbReference type="EMBL" id="JAUIZM010000001">
    <property type="protein sequence ID" value="KAK1402030.1"/>
    <property type="molecule type" value="Genomic_DNA"/>
</dbReference>
<reference evidence="13" key="1">
    <citation type="submission" date="2023-02" db="EMBL/GenBank/DDBJ databases">
        <title>Genome of toxic invasive species Heracleum sosnowskyi carries increased number of genes despite the absence of recent whole-genome duplications.</title>
        <authorList>
            <person name="Schelkunov M."/>
            <person name="Shtratnikova V."/>
            <person name="Makarenko M."/>
            <person name="Klepikova A."/>
            <person name="Omelchenko D."/>
            <person name="Novikova G."/>
            <person name="Obukhova E."/>
            <person name="Bogdanov V."/>
            <person name="Penin A."/>
            <person name="Logacheva M."/>
        </authorList>
    </citation>
    <scope>NUCLEOTIDE SEQUENCE</scope>
    <source>
        <strain evidence="13">Hsosn_3</strain>
        <tissue evidence="13">Leaf</tissue>
    </source>
</reference>
<dbReference type="Gene3D" id="1.10.10.440">
    <property type="entry name" value="FF domain"/>
    <property type="match status" value="4"/>
</dbReference>
<feature type="domain" description="FF" evidence="12">
    <location>
        <begin position="445"/>
        <end position="499"/>
    </location>
</feature>
<dbReference type="Gene3D" id="2.20.70.10">
    <property type="match status" value="2"/>
</dbReference>
<dbReference type="GO" id="GO:0070063">
    <property type="term" value="F:RNA polymerase binding"/>
    <property type="evidence" value="ECO:0007669"/>
    <property type="project" value="UniProtKB-ARBA"/>
</dbReference>
<keyword evidence="9" id="KW-0175">Coiled coil</keyword>
<evidence type="ECO:0000256" key="1">
    <source>
        <dbReference type="ARBA" id="ARBA00004123"/>
    </source>
</evidence>
<comment type="similarity">
    <text evidence="7">Belongs to the PRPF40 family.</text>
</comment>
<gene>
    <name evidence="13" type="ORF">POM88_001635</name>
</gene>
<protein>
    <submittedName>
        <fullName evidence="13">Pre-mRNA-processing protein 40A-like</fullName>
    </submittedName>
</protein>
<evidence type="ECO:0000256" key="2">
    <source>
        <dbReference type="ARBA" id="ARBA00022664"/>
    </source>
</evidence>
<feature type="compositionally biased region" description="Basic residues" evidence="10">
    <location>
        <begin position="939"/>
        <end position="948"/>
    </location>
</feature>
<dbReference type="InterPro" id="IPR036517">
    <property type="entry name" value="FF_domain_sf"/>
</dbReference>
<dbReference type="GO" id="GO:0005685">
    <property type="term" value="C:U1 snRNP"/>
    <property type="evidence" value="ECO:0007669"/>
    <property type="project" value="TreeGrafter"/>
</dbReference>
<evidence type="ECO:0000256" key="9">
    <source>
        <dbReference type="SAM" id="Coils"/>
    </source>
</evidence>
<keyword evidence="2" id="KW-0507">mRNA processing</keyword>
<feature type="compositionally biased region" description="Basic and acidic residues" evidence="10">
    <location>
        <begin position="929"/>
        <end position="938"/>
    </location>
</feature>
<feature type="coiled-coil region" evidence="9">
    <location>
        <begin position="628"/>
        <end position="657"/>
    </location>
</feature>
<dbReference type="InterPro" id="IPR036020">
    <property type="entry name" value="WW_dom_sf"/>
</dbReference>
<keyword evidence="14" id="KW-1185">Reference proteome</keyword>
<evidence type="ECO:0000313" key="13">
    <source>
        <dbReference type="EMBL" id="KAK1402030.1"/>
    </source>
</evidence>
<feature type="compositionally biased region" description="Basic and acidic residues" evidence="10">
    <location>
        <begin position="949"/>
        <end position="960"/>
    </location>
</feature>
<evidence type="ECO:0000256" key="7">
    <source>
        <dbReference type="ARBA" id="ARBA00061317"/>
    </source>
</evidence>
<dbReference type="SUPFAM" id="SSF51045">
    <property type="entry name" value="WW domain"/>
    <property type="match status" value="2"/>
</dbReference>
<keyword evidence="4" id="KW-0508">mRNA splicing</keyword>
<comment type="caution">
    <text evidence="13">The sequence shown here is derived from an EMBL/GenBank/DDBJ whole genome shotgun (WGS) entry which is preliminary data.</text>
</comment>
<dbReference type="InterPro" id="IPR001202">
    <property type="entry name" value="WW_dom"/>
</dbReference>
<dbReference type="GO" id="GO:0003723">
    <property type="term" value="F:RNA binding"/>
    <property type="evidence" value="ECO:0007669"/>
    <property type="project" value="TreeGrafter"/>
</dbReference>
<dbReference type="InterPro" id="IPR002713">
    <property type="entry name" value="FF_domain"/>
</dbReference>
<dbReference type="GO" id="GO:0045292">
    <property type="term" value="P:mRNA cis splicing, via spliceosome"/>
    <property type="evidence" value="ECO:0007669"/>
    <property type="project" value="InterPro"/>
</dbReference>